<dbReference type="Proteomes" id="UP000310689">
    <property type="component" value="Unassembled WGS sequence"/>
</dbReference>
<evidence type="ECO:0008006" key="3">
    <source>
        <dbReference type="Google" id="ProtNLM"/>
    </source>
</evidence>
<reference evidence="1 2" key="1">
    <citation type="submission" date="2019-03" db="EMBL/GenBank/DDBJ databases">
        <title>Sequencing 23 genomes of Wallemia ichthyophaga.</title>
        <authorList>
            <person name="Gostincar C."/>
        </authorList>
    </citation>
    <scope>NUCLEOTIDE SEQUENCE [LARGE SCALE GENOMIC DNA]</scope>
    <source>
        <strain evidence="1 2">EXF-6200</strain>
    </source>
</reference>
<name>A0A4T0GSH2_WALIC</name>
<dbReference type="SUPFAM" id="SSF52047">
    <property type="entry name" value="RNI-like"/>
    <property type="match status" value="1"/>
</dbReference>
<gene>
    <name evidence="1" type="ORF">E3P86_01183</name>
</gene>
<sequence>MNIQRLPPELIPNIIEPLSANPRDLLPVLTLNKEFSHEAYKQLYSFVALRPWERPDKLVEFFDAIKHNSELAHLVKKLEIRSFPRQLSHIERVHLYDTLTSSLTHFTNLEILSWTRAMTLSTDILSVVSTLPRLSELEINSGNDIRYDDIFKPTPARWRTLQTLKVILPDRSIARALRPFLQQRGQQLRSLMILAKESGVIDDKYLNSIAGSLTNLHQLSLGGLKRVTDGSIVNILVRNPHITSLALESLSLTSTHWEIIMPYLTHLSVTYNSSGVLDKLLDAIRPSKSFKSFTIYSSGMDSLPYLPAEFLERLVNMHCYTLTTLRIHHVLVTQEMLTNVSNKCPHLTELVVHLPIVDTGILMSECAPNWTRLEKLHLLGDSSTGKEIQMEHLLPFVEICQNLTQVGWRSRVWKVHRHGQDVRLDLYKQIYIPSVFSTCDSRHSRLFEHELEEEDEAFGAWKDEL</sequence>
<dbReference type="AlphaFoldDB" id="A0A4T0GSH2"/>
<organism evidence="1 2">
    <name type="scientific">Wallemia ichthyophaga</name>
    <dbReference type="NCBI Taxonomy" id="245174"/>
    <lineage>
        <taxon>Eukaryota</taxon>
        <taxon>Fungi</taxon>
        <taxon>Dikarya</taxon>
        <taxon>Basidiomycota</taxon>
        <taxon>Wallemiomycotina</taxon>
        <taxon>Wallemiomycetes</taxon>
        <taxon>Wallemiales</taxon>
        <taxon>Wallemiaceae</taxon>
        <taxon>Wallemia</taxon>
    </lineage>
</organism>
<evidence type="ECO:0000313" key="1">
    <source>
        <dbReference type="EMBL" id="TIB39288.1"/>
    </source>
</evidence>
<dbReference type="EMBL" id="SPOI01000036">
    <property type="protein sequence ID" value="TIB39288.1"/>
    <property type="molecule type" value="Genomic_DNA"/>
</dbReference>
<dbReference type="InterPro" id="IPR032675">
    <property type="entry name" value="LRR_dom_sf"/>
</dbReference>
<accession>A0A4T0GSH2</accession>
<protein>
    <recommendedName>
        <fullName evidence="3">F-box domain-containing protein</fullName>
    </recommendedName>
</protein>
<proteinExistence type="predicted"/>
<comment type="caution">
    <text evidence="1">The sequence shown here is derived from an EMBL/GenBank/DDBJ whole genome shotgun (WGS) entry which is preliminary data.</text>
</comment>
<evidence type="ECO:0000313" key="2">
    <source>
        <dbReference type="Proteomes" id="UP000310689"/>
    </source>
</evidence>
<dbReference type="Gene3D" id="3.80.10.10">
    <property type="entry name" value="Ribonuclease Inhibitor"/>
    <property type="match status" value="1"/>
</dbReference>